<feature type="domain" description="Reverse transcriptase Ty1/copia-type" evidence="1">
    <location>
        <begin position="1"/>
        <end position="111"/>
    </location>
</feature>
<evidence type="ECO:0000313" key="2">
    <source>
        <dbReference type="EMBL" id="KFD72940.1"/>
    </source>
</evidence>
<organism evidence="2">
    <name type="scientific">Trichuris suis</name>
    <name type="common">pig whipworm</name>
    <dbReference type="NCBI Taxonomy" id="68888"/>
    <lineage>
        <taxon>Eukaryota</taxon>
        <taxon>Metazoa</taxon>
        <taxon>Ecdysozoa</taxon>
        <taxon>Nematoda</taxon>
        <taxon>Enoplea</taxon>
        <taxon>Dorylaimia</taxon>
        <taxon>Trichinellida</taxon>
        <taxon>Trichuridae</taxon>
        <taxon>Trichuris</taxon>
    </lineage>
</organism>
<dbReference type="Proteomes" id="UP000030758">
    <property type="component" value="Unassembled WGS sequence"/>
</dbReference>
<dbReference type="Pfam" id="PF07727">
    <property type="entry name" value="RVT_2"/>
    <property type="match status" value="1"/>
</dbReference>
<evidence type="ECO:0000259" key="1">
    <source>
        <dbReference type="Pfam" id="PF07727"/>
    </source>
</evidence>
<sequence>MKLPEGYMHSNGKVARLLRPIYEQSGRVWNETLTKFLQKQRLERLWTSSCAYLSSNRMTIVVFVDDILLFHPDAKEIDKVIQAMKAECDIHDLGEVSCILGVRVRWAKDELQLPAVVYRIGPTEV</sequence>
<proteinExistence type="predicted"/>
<reference evidence="2" key="1">
    <citation type="journal article" date="2014" name="Nat. Genet.">
        <title>Genome and transcriptome of the porcine whipworm Trichuris suis.</title>
        <authorList>
            <person name="Jex A.R."/>
            <person name="Nejsum P."/>
            <person name="Schwarz E.M."/>
            <person name="Hu L."/>
            <person name="Young N.D."/>
            <person name="Hall R.S."/>
            <person name="Korhonen P.K."/>
            <person name="Liao S."/>
            <person name="Thamsborg S."/>
            <person name="Xia J."/>
            <person name="Xu P."/>
            <person name="Wang S."/>
            <person name="Scheerlinck J.P."/>
            <person name="Hofmann A."/>
            <person name="Sternberg P.W."/>
            <person name="Wang J."/>
            <person name="Gasser R.B."/>
        </authorList>
    </citation>
    <scope>NUCLEOTIDE SEQUENCE [LARGE SCALE GENOMIC DNA]</scope>
    <source>
        <strain evidence="2">DCEP-RM93F</strain>
    </source>
</reference>
<gene>
    <name evidence="2" type="ORF">M514_14844</name>
</gene>
<dbReference type="InterPro" id="IPR013103">
    <property type="entry name" value="RVT_2"/>
</dbReference>
<dbReference type="AlphaFoldDB" id="A0A085NTZ4"/>
<protein>
    <recommendedName>
        <fullName evidence="1">Reverse transcriptase Ty1/copia-type domain-containing protein</fullName>
    </recommendedName>
</protein>
<accession>A0A085NTZ4</accession>
<name>A0A085NTZ4_9BILA</name>
<dbReference type="EMBL" id="KL367475">
    <property type="protein sequence ID" value="KFD72940.1"/>
    <property type="molecule type" value="Genomic_DNA"/>
</dbReference>